<keyword evidence="5" id="KW-0804">Transcription</keyword>
<comment type="caution">
    <text evidence="8">The sequence shown here is derived from an EMBL/GenBank/DDBJ whole genome shotgun (WGS) entry which is preliminary data.</text>
</comment>
<keyword evidence="6" id="KW-0539">Nucleus</keyword>
<accession>A0A9P9YA31</accession>
<dbReference type="SUPFAM" id="SSF47459">
    <property type="entry name" value="HLH, helix-loop-helix DNA-binding domain"/>
    <property type="match status" value="1"/>
</dbReference>
<keyword evidence="9" id="KW-1185">Reference proteome</keyword>
<dbReference type="GO" id="GO:0000981">
    <property type="term" value="F:DNA-binding transcription factor activity, RNA polymerase II-specific"/>
    <property type="evidence" value="ECO:0007669"/>
    <property type="project" value="TreeGrafter"/>
</dbReference>
<dbReference type="InterPro" id="IPR011598">
    <property type="entry name" value="bHLH_dom"/>
</dbReference>
<evidence type="ECO:0000256" key="1">
    <source>
        <dbReference type="ARBA" id="ARBA00004123"/>
    </source>
</evidence>
<dbReference type="AlphaFoldDB" id="A0A9P9YA31"/>
<dbReference type="Gene3D" id="4.10.280.10">
    <property type="entry name" value="Helix-loop-helix DNA-binding domain"/>
    <property type="match status" value="1"/>
</dbReference>
<gene>
    <name evidence="8" type="ORF">M5D96_014128</name>
</gene>
<dbReference type="EMBL" id="JAMKOV010000189">
    <property type="protein sequence ID" value="KAI8033115.1"/>
    <property type="molecule type" value="Genomic_DNA"/>
</dbReference>
<comment type="similarity">
    <text evidence="2">Belongs to the MiT/TFE family.</text>
</comment>
<dbReference type="GO" id="GO:0000978">
    <property type="term" value="F:RNA polymerase II cis-regulatory region sequence-specific DNA binding"/>
    <property type="evidence" value="ECO:0007669"/>
    <property type="project" value="TreeGrafter"/>
</dbReference>
<evidence type="ECO:0000256" key="3">
    <source>
        <dbReference type="ARBA" id="ARBA00023015"/>
    </source>
</evidence>
<evidence type="ECO:0000313" key="8">
    <source>
        <dbReference type="EMBL" id="KAI8033115.1"/>
    </source>
</evidence>
<evidence type="ECO:0000313" key="9">
    <source>
        <dbReference type="Proteomes" id="UP001059596"/>
    </source>
</evidence>
<dbReference type="CDD" id="cd11397">
    <property type="entry name" value="bHLHzip_MITF_like"/>
    <property type="match status" value="1"/>
</dbReference>
<evidence type="ECO:0000256" key="5">
    <source>
        <dbReference type="ARBA" id="ARBA00023163"/>
    </source>
</evidence>
<dbReference type="PROSITE" id="PS50888">
    <property type="entry name" value="BHLH"/>
    <property type="match status" value="1"/>
</dbReference>
<protein>
    <recommendedName>
        <fullName evidence="7">BHLH domain-containing protein</fullName>
    </recommendedName>
</protein>
<dbReference type="GO" id="GO:0005634">
    <property type="term" value="C:nucleus"/>
    <property type="evidence" value="ECO:0007669"/>
    <property type="project" value="UniProtKB-SubCell"/>
</dbReference>
<evidence type="ECO:0000256" key="2">
    <source>
        <dbReference type="ARBA" id="ARBA00008289"/>
    </source>
</evidence>
<dbReference type="Pfam" id="PF00010">
    <property type="entry name" value="HLH"/>
    <property type="match status" value="1"/>
</dbReference>
<evidence type="ECO:0000259" key="7">
    <source>
        <dbReference type="PROSITE" id="PS50888"/>
    </source>
</evidence>
<evidence type="ECO:0000256" key="4">
    <source>
        <dbReference type="ARBA" id="ARBA00023125"/>
    </source>
</evidence>
<dbReference type="InterPro" id="IPR036638">
    <property type="entry name" value="HLH_DNA-bd_sf"/>
</dbReference>
<dbReference type="PANTHER" id="PTHR45776:SF2">
    <property type="entry name" value="MIP04163P"/>
    <property type="match status" value="1"/>
</dbReference>
<name>A0A9P9YA31_9MUSC</name>
<feature type="domain" description="BHLH" evidence="7">
    <location>
        <begin position="258"/>
        <end position="317"/>
    </location>
</feature>
<sequence>MEYPHLTSECDYMPVATTNIRVTVGIDKDLEMILEMDPSIVDLGDISIAETAEPRITLDSPDPKVHLLFGGGQGSMESEFIDSGSTSACGSGSSSLEQMSQLVQMDNLIDSSTAAKLKVPLQSIGVDVPPQVLQMKLANNSASTGNLQSSSLEKGVSLPLERTNSFGCDTAVTAKRPNHSDDSMPISFFGGNFPRSDNLNSNDPSLLGRINHPDDLFDDILQNDSFNFDTNFNSELSIKQEPQNLTDAEINALAKDRQKKDNHNMIERRRRFNINDRIKELGTLLPKGSDAFYEVVRDIRPNKGTILKSSVDYIKCLKHEVSRLRQNECRQRQMELQNRKLMSRIRIQVINRSDVNMGMNQIDELMEDCKHPVQGGDPMLSSHSHMHSAPQSPTANQLNCASYEPKKVSEVDAGIFRGKSNLVADECCSINCSTSCYSQHQLPTLESHPNHCHQPSIRDIHSLSDSVQSSEFSRLEHCDGNHDPLLSSSRSLGAVDEDHHSSVDIPAVMINDSLSSLVDDTHSEPMILTSDTLDIDL</sequence>
<keyword evidence="3" id="KW-0805">Transcription regulation</keyword>
<comment type="subcellular location">
    <subcellularLocation>
        <location evidence="1">Nucleus</location>
    </subcellularLocation>
</comment>
<dbReference type="SMART" id="SM00353">
    <property type="entry name" value="HLH"/>
    <property type="match status" value="1"/>
</dbReference>
<evidence type="ECO:0000256" key="6">
    <source>
        <dbReference type="ARBA" id="ARBA00023242"/>
    </source>
</evidence>
<dbReference type="GO" id="GO:0046983">
    <property type="term" value="F:protein dimerization activity"/>
    <property type="evidence" value="ECO:0007669"/>
    <property type="project" value="InterPro"/>
</dbReference>
<keyword evidence="4" id="KW-0238">DNA-binding</keyword>
<organism evidence="8 9">
    <name type="scientific">Drosophila gunungcola</name>
    <name type="common">fruit fly</name>
    <dbReference type="NCBI Taxonomy" id="103775"/>
    <lineage>
        <taxon>Eukaryota</taxon>
        <taxon>Metazoa</taxon>
        <taxon>Ecdysozoa</taxon>
        <taxon>Arthropoda</taxon>
        <taxon>Hexapoda</taxon>
        <taxon>Insecta</taxon>
        <taxon>Pterygota</taxon>
        <taxon>Neoptera</taxon>
        <taxon>Endopterygota</taxon>
        <taxon>Diptera</taxon>
        <taxon>Brachycera</taxon>
        <taxon>Muscomorpha</taxon>
        <taxon>Ephydroidea</taxon>
        <taxon>Drosophilidae</taxon>
        <taxon>Drosophila</taxon>
        <taxon>Sophophora</taxon>
    </lineage>
</organism>
<dbReference type="Proteomes" id="UP001059596">
    <property type="component" value="Unassembled WGS sequence"/>
</dbReference>
<proteinExistence type="inferred from homology"/>
<reference evidence="8" key="1">
    <citation type="journal article" date="2023" name="Genome Biol. Evol.">
        <title>Long-read-based Genome Assembly of Drosophila gunungcola Reveals Fewer Chemosensory Genes in Flower-breeding Species.</title>
        <authorList>
            <person name="Negi A."/>
            <person name="Liao B.Y."/>
            <person name="Yeh S.D."/>
        </authorList>
    </citation>
    <scope>NUCLEOTIDE SEQUENCE</scope>
    <source>
        <strain evidence="8">Sukarami</strain>
    </source>
</reference>
<dbReference type="PANTHER" id="PTHR45776">
    <property type="entry name" value="MIP04163P"/>
    <property type="match status" value="1"/>
</dbReference>